<reference evidence="3" key="1">
    <citation type="journal article" date="2019" name="Int. J. Syst. Evol. Microbiol.">
        <title>The Global Catalogue of Microorganisms (GCM) 10K type strain sequencing project: providing services to taxonomists for standard genome sequencing and annotation.</title>
        <authorList>
            <consortium name="The Broad Institute Genomics Platform"/>
            <consortium name="The Broad Institute Genome Sequencing Center for Infectious Disease"/>
            <person name="Wu L."/>
            <person name="Ma J."/>
        </authorList>
    </citation>
    <scope>NUCLEOTIDE SEQUENCE [LARGE SCALE GENOMIC DNA]</scope>
    <source>
        <strain evidence="3">JCM 16601</strain>
    </source>
</reference>
<dbReference type="EMBL" id="BAAAZC010000009">
    <property type="protein sequence ID" value="GAA3967845.1"/>
    <property type="molecule type" value="Genomic_DNA"/>
</dbReference>
<dbReference type="Proteomes" id="UP001500742">
    <property type="component" value="Unassembled WGS sequence"/>
</dbReference>
<accession>A0ABP7PLX5</accession>
<comment type="caution">
    <text evidence="2">The sequence shown here is derived from an EMBL/GenBank/DDBJ whole genome shotgun (WGS) entry which is preliminary data.</text>
</comment>
<evidence type="ECO:0000256" key="1">
    <source>
        <dbReference type="SAM" id="SignalP"/>
    </source>
</evidence>
<sequence>MKRYLFYLIPVLLIFAVACSPKSDATVVPTPAGSFTGQFRFYTRNSSGNYDSVKNTIFLKMTTDGHFRVISDTTLYHAGSHGTFNYDGYYLLFNDSTYSATAPKTKRHLSGLFQYVYDGTTLKMLRTTAGTSPDTIGRYDLTKTAN</sequence>
<proteinExistence type="predicted"/>
<keyword evidence="1" id="KW-0732">Signal</keyword>
<keyword evidence="3" id="KW-1185">Reference proteome</keyword>
<feature type="chain" id="PRO_5045788800" description="Lipocalin-like domain-containing protein" evidence="1">
    <location>
        <begin position="26"/>
        <end position="146"/>
    </location>
</feature>
<evidence type="ECO:0000313" key="3">
    <source>
        <dbReference type="Proteomes" id="UP001500742"/>
    </source>
</evidence>
<gene>
    <name evidence="2" type="ORF">GCM10022210_15820</name>
</gene>
<name>A0ABP7PLX5_9SPHI</name>
<dbReference type="RefSeq" id="WP_259089145.1">
    <property type="nucleotide sequence ID" value="NZ_BAAAZC010000009.1"/>
</dbReference>
<protein>
    <recommendedName>
        <fullName evidence="4">Lipocalin-like domain-containing protein</fullName>
    </recommendedName>
</protein>
<feature type="signal peptide" evidence="1">
    <location>
        <begin position="1"/>
        <end position="25"/>
    </location>
</feature>
<dbReference type="PROSITE" id="PS51257">
    <property type="entry name" value="PROKAR_LIPOPROTEIN"/>
    <property type="match status" value="1"/>
</dbReference>
<evidence type="ECO:0000313" key="2">
    <source>
        <dbReference type="EMBL" id="GAA3967845.1"/>
    </source>
</evidence>
<organism evidence="2 3">
    <name type="scientific">Mucilaginibacter dorajii</name>
    <dbReference type="NCBI Taxonomy" id="692994"/>
    <lineage>
        <taxon>Bacteria</taxon>
        <taxon>Pseudomonadati</taxon>
        <taxon>Bacteroidota</taxon>
        <taxon>Sphingobacteriia</taxon>
        <taxon>Sphingobacteriales</taxon>
        <taxon>Sphingobacteriaceae</taxon>
        <taxon>Mucilaginibacter</taxon>
    </lineage>
</organism>
<evidence type="ECO:0008006" key="4">
    <source>
        <dbReference type="Google" id="ProtNLM"/>
    </source>
</evidence>